<dbReference type="GO" id="GO:0005829">
    <property type="term" value="C:cytosol"/>
    <property type="evidence" value="ECO:0007669"/>
    <property type="project" value="TreeGrafter"/>
</dbReference>
<evidence type="ECO:0000256" key="3">
    <source>
        <dbReference type="ARBA" id="ARBA00022490"/>
    </source>
</evidence>
<evidence type="ECO:0000256" key="1">
    <source>
        <dbReference type="ARBA" id="ARBA00004496"/>
    </source>
</evidence>
<protein>
    <recommendedName>
        <fullName evidence="6">PhoH-like protein</fullName>
    </recommendedName>
</protein>
<dbReference type="InterPro" id="IPR003714">
    <property type="entry name" value="PhoH"/>
</dbReference>
<dbReference type="RefSeq" id="WP_024030121.1">
    <property type="nucleotide sequence ID" value="NZ_ALAN01000109.1"/>
</dbReference>
<keyword evidence="5" id="KW-0067">ATP-binding</keyword>
<keyword evidence="3" id="KW-0963">Cytoplasm</keyword>
<dbReference type="Proteomes" id="UP000018877">
    <property type="component" value="Unassembled WGS sequence"/>
</dbReference>
<dbReference type="EMBL" id="ALAN01000109">
    <property type="protein sequence ID" value="ETI67000.1"/>
    <property type="molecule type" value="Genomic_DNA"/>
</dbReference>
<comment type="caution">
    <text evidence="8">The sequence shown here is derived from an EMBL/GenBank/DDBJ whole genome shotgun (WGS) entry which is preliminary data.</text>
</comment>
<dbReference type="InterPro" id="IPR051451">
    <property type="entry name" value="PhoH2-like"/>
</dbReference>
<reference evidence="8 9" key="1">
    <citation type="journal article" date="2014" name="Environ. Microbiol.">
        <title>The nitrate-ammonifying and nosZ-carrying bacterium Bacillus vireti is a potent source and sink for nitric and nitrous oxide under high nitrate conditions.</title>
        <authorList>
            <person name="Mania D."/>
            <person name="Heylen K."/>
            <person name="van Spanning R.J."/>
            <person name="Frostegard A."/>
        </authorList>
    </citation>
    <scope>NUCLEOTIDE SEQUENCE [LARGE SCALE GENOMIC DNA]</scope>
    <source>
        <strain evidence="8 9">LMG 21834</strain>
    </source>
</reference>
<dbReference type="Gene3D" id="3.40.50.300">
    <property type="entry name" value="P-loop containing nucleotide triphosphate hydrolases"/>
    <property type="match status" value="1"/>
</dbReference>
<sequence length="320" mass="35324">MTEKLTTINVQLENPAEAITLLGNSDQNLKIIEQELDVSIITRGESVNLSGDEEKVSLAGEILDKLMIVIRKGINISQRDVLYAVQMANKGTLDYFVNLYDEEIGKNVKGKTIRIKTLGQRQYVMAIKKHDLVFGIGPAGTGKTYLAVVMAVGALKNGRVNKIILTRPAVEAGESLGFLPGDLKEKVDPYLRPLYDALNDVLGVEHTQRLIERGTIEIAPLAYMRGRTLDDAFVILDEAQNTTHAQMKMFLTRLGFGSKMIITGDKTQIDLPKGAKSGLIAAEEILQNVNGISFTFLEQTDVVRHPLVGRIIEAYEKKTD</sequence>
<evidence type="ECO:0000256" key="2">
    <source>
        <dbReference type="ARBA" id="ARBA00010393"/>
    </source>
</evidence>
<evidence type="ECO:0000256" key="4">
    <source>
        <dbReference type="ARBA" id="ARBA00022741"/>
    </source>
</evidence>
<dbReference type="PANTHER" id="PTHR30473:SF1">
    <property type="entry name" value="PHOH-LIKE PROTEIN"/>
    <property type="match status" value="1"/>
</dbReference>
<dbReference type="FunFam" id="3.40.50.300:FF:000013">
    <property type="entry name" value="PhoH family ATPase"/>
    <property type="match status" value="1"/>
</dbReference>
<evidence type="ECO:0000313" key="9">
    <source>
        <dbReference type="Proteomes" id="UP000018877"/>
    </source>
</evidence>
<evidence type="ECO:0000259" key="7">
    <source>
        <dbReference type="Pfam" id="PF02562"/>
    </source>
</evidence>
<feature type="domain" description="PhoH-like protein" evidence="7">
    <location>
        <begin position="113"/>
        <end position="316"/>
    </location>
</feature>
<organism evidence="8 9">
    <name type="scientific">Neobacillus vireti LMG 21834</name>
    <dbReference type="NCBI Taxonomy" id="1131730"/>
    <lineage>
        <taxon>Bacteria</taxon>
        <taxon>Bacillati</taxon>
        <taxon>Bacillota</taxon>
        <taxon>Bacilli</taxon>
        <taxon>Bacillales</taxon>
        <taxon>Bacillaceae</taxon>
        <taxon>Neobacillus</taxon>
    </lineage>
</organism>
<dbReference type="GO" id="GO:0005524">
    <property type="term" value="F:ATP binding"/>
    <property type="evidence" value="ECO:0007669"/>
    <property type="project" value="UniProtKB-KW"/>
</dbReference>
<dbReference type="InterPro" id="IPR027417">
    <property type="entry name" value="P-loop_NTPase"/>
</dbReference>
<evidence type="ECO:0000313" key="8">
    <source>
        <dbReference type="EMBL" id="ETI67000.1"/>
    </source>
</evidence>
<comment type="subcellular location">
    <subcellularLocation>
        <location evidence="1">Cytoplasm</location>
    </subcellularLocation>
</comment>
<proteinExistence type="inferred from homology"/>
<dbReference type="SUPFAM" id="SSF52540">
    <property type="entry name" value="P-loop containing nucleoside triphosphate hydrolases"/>
    <property type="match status" value="1"/>
</dbReference>
<keyword evidence="9" id="KW-1185">Reference proteome</keyword>
<gene>
    <name evidence="8" type="ORF">BAVI_19769</name>
</gene>
<dbReference type="Pfam" id="PF02562">
    <property type="entry name" value="PhoH"/>
    <property type="match status" value="1"/>
</dbReference>
<dbReference type="PANTHER" id="PTHR30473">
    <property type="entry name" value="PROTEIN PHOH"/>
    <property type="match status" value="1"/>
</dbReference>
<accession>A0AB94IIZ3</accession>
<comment type="similarity">
    <text evidence="2">Belongs to the PhoH family.</text>
</comment>
<evidence type="ECO:0000256" key="5">
    <source>
        <dbReference type="ARBA" id="ARBA00022840"/>
    </source>
</evidence>
<name>A0AB94IIZ3_9BACI</name>
<dbReference type="AlphaFoldDB" id="A0AB94IIZ3"/>
<evidence type="ECO:0000256" key="6">
    <source>
        <dbReference type="ARBA" id="ARBA00039970"/>
    </source>
</evidence>
<keyword evidence="4" id="KW-0547">Nucleotide-binding</keyword>